<accession>A0AAU9INF0</accession>
<feature type="transmembrane region" description="Helical" evidence="2">
    <location>
        <begin position="191"/>
        <end position="212"/>
    </location>
</feature>
<proteinExistence type="predicted"/>
<evidence type="ECO:0000313" key="3">
    <source>
        <dbReference type="EMBL" id="CAG9315291.1"/>
    </source>
</evidence>
<dbReference type="EMBL" id="CAJZBQ010000013">
    <property type="protein sequence ID" value="CAG9315291.1"/>
    <property type="molecule type" value="Genomic_DNA"/>
</dbReference>
<keyword evidence="2" id="KW-0472">Membrane</keyword>
<comment type="caution">
    <text evidence="3">The sequence shown here is derived from an EMBL/GenBank/DDBJ whole genome shotgun (WGS) entry which is preliminary data.</text>
</comment>
<feature type="transmembrane region" description="Helical" evidence="2">
    <location>
        <begin position="265"/>
        <end position="288"/>
    </location>
</feature>
<name>A0AAU9INF0_9CILI</name>
<feature type="transmembrane region" description="Helical" evidence="2">
    <location>
        <begin position="233"/>
        <end position="253"/>
    </location>
</feature>
<feature type="transmembrane region" description="Helical" evidence="2">
    <location>
        <begin position="99"/>
        <end position="122"/>
    </location>
</feature>
<gene>
    <name evidence="3" type="ORF">BSTOLATCC_MIC13065</name>
</gene>
<organism evidence="3 4">
    <name type="scientific">Blepharisma stoltei</name>
    <dbReference type="NCBI Taxonomy" id="1481888"/>
    <lineage>
        <taxon>Eukaryota</taxon>
        <taxon>Sar</taxon>
        <taxon>Alveolata</taxon>
        <taxon>Ciliophora</taxon>
        <taxon>Postciliodesmatophora</taxon>
        <taxon>Heterotrichea</taxon>
        <taxon>Heterotrichida</taxon>
        <taxon>Blepharismidae</taxon>
        <taxon>Blepharisma</taxon>
    </lineage>
</organism>
<feature type="transmembrane region" description="Helical" evidence="2">
    <location>
        <begin position="403"/>
        <end position="422"/>
    </location>
</feature>
<sequence length="463" mass="52849">MEIKQRGMKNYSNFTDEDEKGENQLKQSIEMPQMTEAQNNLLKPFPSISRISERHTNRMTIKEEEKILNRLQIAAIGILFAPVIVLIAGVMAFHHTNKYFLMFPPFVSLIGICATLCVYFGAKYTKESLTKHIKMLTQWNNIVAQDFFTNSLYILHLVASCFFYIGIVSVISHQNLLESIKDPDISWKVKWALYFISGASLKYIIGYIYIFYLSCKLSIDYENIHNYVQVIQISILISAIGLILCTGIYWLYWHALDISENLAPIITHSGIILGIILLIYTQFSFFAAYKEHISLIILSQIISVILFIFLWLYCMLIVFATKDFQASVSTNCYQLLNIMQDKHLNYLGCKEKYIEIESSKDKLKCDEDQIGKIDENDGEEKYGCLNSDCCEIIRSAASAGLDYIIGFCITGQILLVFALECSRNLLKKIERFGSGGERVMDKRLFGVTIATLLISCAIGFALR</sequence>
<feature type="transmembrane region" description="Helical" evidence="2">
    <location>
        <begin position="71"/>
        <end position="93"/>
    </location>
</feature>
<dbReference type="AlphaFoldDB" id="A0AAU9INF0"/>
<feature type="transmembrane region" description="Helical" evidence="2">
    <location>
        <begin position="295"/>
        <end position="320"/>
    </location>
</feature>
<evidence type="ECO:0008006" key="5">
    <source>
        <dbReference type="Google" id="ProtNLM"/>
    </source>
</evidence>
<reference evidence="3" key="1">
    <citation type="submission" date="2021-09" db="EMBL/GenBank/DDBJ databases">
        <authorList>
            <consortium name="AG Swart"/>
            <person name="Singh M."/>
            <person name="Singh A."/>
            <person name="Seah K."/>
            <person name="Emmerich C."/>
        </authorList>
    </citation>
    <scope>NUCLEOTIDE SEQUENCE</scope>
    <source>
        <strain evidence="3">ATCC30299</strain>
    </source>
</reference>
<evidence type="ECO:0000313" key="4">
    <source>
        <dbReference type="Proteomes" id="UP001162131"/>
    </source>
</evidence>
<dbReference type="Proteomes" id="UP001162131">
    <property type="component" value="Unassembled WGS sequence"/>
</dbReference>
<protein>
    <recommendedName>
        <fullName evidence="5">Transmembrane protein</fullName>
    </recommendedName>
</protein>
<feature type="transmembrane region" description="Helical" evidence="2">
    <location>
        <begin position="443"/>
        <end position="462"/>
    </location>
</feature>
<evidence type="ECO:0000256" key="2">
    <source>
        <dbReference type="SAM" id="Phobius"/>
    </source>
</evidence>
<evidence type="ECO:0000256" key="1">
    <source>
        <dbReference type="SAM" id="MobiDB-lite"/>
    </source>
</evidence>
<keyword evidence="4" id="KW-1185">Reference proteome</keyword>
<keyword evidence="2" id="KW-1133">Transmembrane helix</keyword>
<feature type="transmembrane region" description="Helical" evidence="2">
    <location>
        <begin position="152"/>
        <end position="171"/>
    </location>
</feature>
<keyword evidence="2" id="KW-0812">Transmembrane</keyword>
<feature type="region of interest" description="Disordered" evidence="1">
    <location>
        <begin position="1"/>
        <end position="23"/>
    </location>
</feature>